<feature type="transmembrane region" description="Helical" evidence="10">
    <location>
        <begin position="131"/>
        <end position="157"/>
    </location>
</feature>
<keyword evidence="13" id="KW-1185">Reference proteome</keyword>
<dbReference type="InterPro" id="IPR017452">
    <property type="entry name" value="GPCR_Rhodpsn_7TM"/>
</dbReference>
<dbReference type="InterPro" id="IPR008365">
    <property type="entry name" value="Prostanoid_rcpt"/>
</dbReference>
<keyword evidence="9" id="KW-0807">Transducer</keyword>
<dbReference type="Proteomes" id="UP001233172">
    <property type="component" value="Unassembled WGS sequence"/>
</dbReference>
<organism evidence="12 13">
    <name type="scientific">Biomphalaria pfeifferi</name>
    <name type="common">Bloodfluke planorb</name>
    <name type="synonym">Freshwater snail</name>
    <dbReference type="NCBI Taxonomy" id="112525"/>
    <lineage>
        <taxon>Eukaryota</taxon>
        <taxon>Metazoa</taxon>
        <taxon>Spiralia</taxon>
        <taxon>Lophotrochozoa</taxon>
        <taxon>Mollusca</taxon>
        <taxon>Gastropoda</taxon>
        <taxon>Heterobranchia</taxon>
        <taxon>Euthyneura</taxon>
        <taxon>Panpulmonata</taxon>
        <taxon>Hygrophila</taxon>
        <taxon>Lymnaeoidea</taxon>
        <taxon>Planorbidae</taxon>
        <taxon>Biomphalaria</taxon>
    </lineage>
</organism>
<protein>
    <submittedName>
        <fullName evidence="12">Prostaglandin E2 receptor EP4 subtype</fullName>
    </submittedName>
</protein>
<evidence type="ECO:0000313" key="12">
    <source>
        <dbReference type="EMBL" id="KAK0062783.1"/>
    </source>
</evidence>
<dbReference type="Gene3D" id="1.20.1070.10">
    <property type="entry name" value="Rhodopsin 7-helix transmembrane proteins"/>
    <property type="match status" value="1"/>
</dbReference>
<keyword evidence="3 10" id="KW-0812">Transmembrane</keyword>
<dbReference type="InterPro" id="IPR000276">
    <property type="entry name" value="GPCR_Rhodpsn"/>
</dbReference>
<dbReference type="GO" id="GO:0005886">
    <property type="term" value="C:plasma membrane"/>
    <property type="evidence" value="ECO:0007669"/>
    <property type="project" value="UniProtKB-SubCell"/>
</dbReference>
<feature type="transmembrane region" description="Helical" evidence="10">
    <location>
        <begin position="41"/>
        <end position="71"/>
    </location>
</feature>
<dbReference type="GO" id="GO:0007189">
    <property type="term" value="P:adenylate cyclase-activating G protein-coupled receptor signaling pathway"/>
    <property type="evidence" value="ECO:0007669"/>
    <property type="project" value="TreeGrafter"/>
</dbReference>
<evidence type="ECO:0000313" key="13">
    <source>
        <dbReference type="Proteomes" id="UP001233172"/>
    </source>
</evidence>
<reference evidence="12" key="1">
    <citation type="journal article" date="2023" name="PLoS Negl. Trop. Dis.">
        <title>A genome sequence for Biomphalaria pfeifferi, the major vector snail for the human-infecting parasite Schistosoma mansoni.</title>
        <authorList>
            <person name="Bu L."/>
            <person name="Lu L."/>
            <person name="Laidemitt M.R."/>
            <person name="Zhang S.M."/>
            <person name="Mutuku M."/>
            <person name="Mkoji G."/>
            <person name="Steinauer M."/>
            <person name="Loker E.S."/>
        </authorList>
    </citation>
    <scope>NUCLEOTIDE SEQUENCE</scope>
    <source>
        <strain evidence="12">KasaAsao</strain>
    </source>
</reference>
<comment type="caution">
    <text evidence="12">The sequence shown here is derived from an EMBL/GenBank/DDBJ whole genome shotgun (WGS) entry which is preliminary data.</text>
</comment>
<evidence type="ECO:0000256" key="10">
    <source>
        <dbReference type="SAM" id="Phobius"/>
    </source>
</evidence>
<accession>A0AAD8BZ14</accession>
<gene>
    <name evidence="12" type="ORF">Bpfe_007988</name>
</gene>
<evidence type="ECO:0000256" key="3">
    <source>
        <dbReference type="ARBA" id="ARBA00022692"/>
    </source>
</evidence>
<sequence>MSIDELYNGTEHVQNKSRVHLGEQDLICMSNGSGSNSTCTIFAGLGISLSMPILMMTIGVVGNVLALLVLCSSRREAQARRTVFFVMLAGLAWNDLAAQLTVSPMAIVTYVNNLQWVGETPLCRYHGVMMVSFGLVIPLIVSCMSCETFIAIRFSYFYARHITRRKAQLTFLACWTVTATFTALPFVGFGSYERQYPGT</sequence>
<feature type="transmembrane region" description="Helical" evidence="10">
    <location>
        <begin position="83"/>
        <end position="111"/>
    </location>
</feature>
<dbReference type="PRINTS" id="PR01788">
    <property type="entry name" value="PROSTANOIDR"/>
</dbReference>
<dbReference type="GO" id="GO:0007204">
    <property type="term" value="P:positive regulation of cytosolic calcium ion concentration"/>
    <property type="evidence" value="ECO:0007669"/>
    <property type="project" value="TreeGrafter"/>
</dbReference>
<evidence type="ECO:0000256" key="1">
    <source>
        <dbReference type="ARBA" id="ARBA00004651"/>
    </source>
</evidence>
<evidence type="ECO:0000256" key="8">
    <source>
        <dbReference type="ARBA" id="ARBA00023180"/>
    </source>
</evidence>
<keyword evidence="4 10" id="KW-1133">Transmembrane helix</keyword>
<dbReference type="PANTHER" id="PTHR11866:SF16">
    <property type="entry name" value="PROSTAGLANDIN E2 RECEPTOR EP4 SUBTYPE-LIKE PROTEIN"/>
    <property type="match status" value="1"/>
</dbReference>
<reference evidence="12" key="2">
    <citation type="submission" date="2023-04" db="EMBL/GenBank/DDBJ databases">
        <authorList>
            <person name="Bu L."/>
            <person name="Lu L."/>
            <person name="Laidemitt M.R."/>
            <person name="Zhang S.M."/>
            <person name="Mutuku M."/>
            <person name="Mkoji G."/>
            <person name="Steinauer M."/>
            <person name="Loker E.S."/>
        </authorList>
    </citation>
    <scope>NUCLEOTIDE SEQUENCE</scope>
    <source>
        <strain evidence="12">KasaAsao</strain>
        <tissue evidence="12">Whole Snail</tissue>
    </source>
</reference>
<name>A0AAD8BZ14_BIOPF</name>
<dbReference type="PANTHER" id="PTHR11866">
    <property type="entry name" value="G-PROTEIN COUPLED RECEPTOR FAMILY 1 MEMBER"/>
    <property type="match status" value="1"/>
</dbReference>
<keyword evidence="2" id="KW-1003">Cell membrane</keyword>
<evidence type="ECO:0000256" key="4">
    <source>
        <dbReference type="ARBA" id="ARBA00022989"/>
    </source>
</evidence>
<evidence type="ECO:0000256" key="2">
    <source>
        <dbReference type="ARBA" id="ARBA00022475"/>
    </source>
</evidence>
<evidence type="ECO:0000259" key="11">
    <source>
        <dbReference type="PROSITE" id="PS50262"/>
    </source>
</evidence>
<evidence type="ECO:0000256" key="6">
    <source>
        <dbReference type="ARBA" id="ARBA00023136"/>
    </source>
</evidence>
<keyword evidence="8" id="KW-0325">Glycoprotein</keyword>
<proteinExistence type="predicted"/>
<comment type="subcellular location">
    <subcellularLocation>
        <location evidence="1">Cell membrane</location>
        <topology evidence="1">Multi-pass membrane protein</topology>
    </subcellularLocation>
</comment>
<keyword evidence="5" id="KW-0297">G-protein coupled receptor</keyword>
<feature type="transmembrane region" description="Helical" evidence="10">
    <location>
        <begin position="169"/>
        <end position="192"/>
    </location>
</feature>
<evidence type="ECO:0000256" key="5">
    <source>
        <dbReference type="ARBA" id="ARBA00023040"/>
    </source>
</evidence>
<dbReference type="PROSITE" id="PS50262">
    <property type="entry name" value="G_PROTEIN_RECEP_F1_2"/>
    <property type="match status" value="1"/>
</dbReference>
<keyword evidence="7 12" id="KW-0675">Receptor</keyword>
<feature type="domain" description="G-protein coupled receptors family 1 profile" evidence="11">
    <location>
        <begin position="62"/>
        <end position="199"/>
    </location>
</feature>
<dbReference type="Pfam" id="PF00001">
    <property type="entry name" value="7tm_1"/>
    <property type="match status" value="1"/>
</dbReference>
<dbReference type="AlphaFoldDB" id="A0AAD8BZ14"/>
<keyword evidence="6 10" id="KW-0472">Membrane</keyword>
<evidence type="ECO:0000256" key="9">
    <source>
        <dbReference type="ARBA" id="ARBA00023224"/>
    </source>
</evidence>
<evidence type="ECO:0000256" key="7">
    <source>
        <dbReference type="ARBA" id="ARBA00023170"/>
    </source>
</evidence>
<dbReference type="EMBL" id="JASAOG010000024">
    <property type="protein sequence ID" value="KAK0062783.1"/>
    <property type="molecule type" value="Genomic_DNA"/>
</dbReference>
<dbReference type="GO" id="GO:0004930">
    <property type="term" value="F:G protein-coupled receptor activity"/>
    <property type="evidence" value="ECO:0007669"/>
    <property type="project" value="UniProtKB-KW"/>
</dbReference>
<dbReference type="SUPFAM" id="SSF81321">
    <property type="entry name" value="Family A G protein-coupled receptor-like"/>
    <property type="match status" value="1"/>
</dbReference>